<accession>A0A1Z5HQK7</accession>
<keyword evidence="1" id="KW-0347">Helicase</keyword>
<dbReference type="Gene3D" id="3.30.870.10">
    <property type="entry name" value="Endonuclease Chain A"/>
    <property type="match status" value="1"/>
</dbReference>
<organism evidence="1 2">
    <name type="scientific">Calderihabitans maritimus</name>
    <dbReference type="NCBI Taxonomy" id="1246530"/>
    <lineage>
        <taxon>Bacteria</taxon>
        <taxon>Bacillati</taxon>
        <taxon>Bacillota</taxon>
        <taxon>Clostridia</taxon>
        <taxon>Neomoorellales</taxon>
        <taxon>Calderihabitantaceae</taxon>
        <taxon>Calderihabitans</taxon>
    </lineage>
</organism>
<sequence>MTVNPFNVIIDNKAGIVQEEGAVKDILQYYVNEAKRIKKDQDFQFRLDIGTGYLFFSGFEESFDIFKEMLTEGLLQNINEKTWNTKSPIRIVMGPETTGFTKEVLTSIVKDNISRYPDDCVQLLKEMIEKELIEFRVYLDRKFHVKMYNFYLRSSVPDDIWTGSANFTRGGLTSNIELCVPVQTTSQTRTLFRKWFDEL</sequence>
<keyword evidence="2" id="KW-1185">Reference proteome</keyword>
<evidence type="ECO:0000313" key="1">
    <source>
        <dbReference type="EMBL" id="GAW91809.1"/>
    </source>
</evidence>
<comment type="caution">
    <text evidence="1">The sequence shown here is derived from an EMBL/GenBank/DDBJ whole genome shotgun (WGS) entry which is preliminary data.</text>
</comment>
<gene>
    <name evidence="1" type="ORF">KKC1_09690</name>
</gene>
<keyword evidence="1" id="KW-0547">Nucleotide-binding</keyword>
<name>A0A1Z5HQK7_9FIRM</name>
<dbReference type="SUPFAM" id="SSF56024">
    <property type="entry name" value="Phospholipase D/nuclease"/>
    <property type="match status" value="1"/>
</dbReference>
<keyword evidence="1" id="KW-0378">Hydrolase</keyword>
<dbReference type="GO" id="GO:0004386">
    <property type="term" value="F:helicase activity"/>
    <property type="evidence" value="ECO:0007669"/>
    <property type="project" value="UniProtKB-KW"/>
</dbReference>
<dbReference type="OrthoDB" id="9814088at2"/>
<proteinExistence type="predicted"/>
<reference evidence="2" key="1">
    <citation type="journal article" date="2017" name="Appl. Environ. Microbiol.">
        <title>Genomic analysis of Calderihabitans maritimus KKC1, a thermophilic hydrogenogenic carboxydotrophic bacterium isolated from marine sediment.</title>
        <authorList>
            <person name="Omae K."/>
            <person name="Yoneda Y."/>
            <person name="Fukuyama Y."/>
            <person name="Yoshida T."/>
            <person name="Sako Y."/>
        </authorList>
    </citation>
    <scope>NUCLEOTIDE SEQUENCE [LARGE SCALE GENOMIC DNA]</scope>
    <source>
        <strain evidence="2">KKC1</strain>
    </source>
</reference>
<dbReference type="RefSeq" id="WP_088553290.1">
    <property type="nucleotide sequence ID" value="NZ_BDGJ01000035.1"/>
</dbReference>
<dbReference type="EMBL" id="BDGJ01000035">
    <property type="protein sequence ID" value="GAW91809.1"/>
    <property type="molecule type" value="Genomic_DNA"/>
</dbReference>
<protein>
    <submittedName>
        <fullName evidence="1">Helicase-like protein</fullName>
    </submittedName>
</protein>
<dbReference type="AlphaFoldDB" id="A0A1Z5HQK7"/>
<evidence type="ECO:0000313" key="2">
    <source>
        <dbReference type="Proteomes" id="UP000197032"/>
    </source>
</evidence>
<dbReference type="Proteomes" id="UP000197032">
    <property type="component" value="Unassembled WGS sequence"/>
</dbReference>
<keyword evidence="1" id="KW-0067">ATP-binding</keyword>